<dbReference type="EMBL" id="SMAJ01000016">
    <property type="protein sequence ID" value="TCT03042.1"/>
    <property type="molecule type" value="Genomic_DNA"/>
</dbReference>
<organism evidence="6 7">
    <name type="scientific">Paralcaligenes ureilyticus</name>
    <dbReference type="NCBI Taxonomy" id="627131"/>
    <lineage>
        <taxon>Bacteria</taxon>
        <taxon>Pseudomonadati</taxon>
        <taxon>Pseudomonadota</taxon>
        <taxon>Betaproteobacteria</taxon>
        <taxon>Burkholderiales</taxon>
        <taxon>Alcaligenaceae</taxon>
        <taxon>Paralcaligenes</taxon>
    </lineage>
</organism>
<dbReference type="InterPro" id="IPR036388">
    <property type="entry name" value="WH-like_DNA-bd_sf"/>
</dbReference>
<dbReference type="Pfam" id="PF00126">
    <property type="entry name" value="HTH_1"/>
    <property type="match status" value="1"/>
</dbReference>
<dbReference type="GO" id="GO:0003700">
    <property type="term" value="F:DNA-binding transcription factor activity"/>
    <property type="evidence" value="ECO:0007669"/>
    <property type="project" value="InterPro"/>
</dbReference>
<accession>A0A4R3LRD0</accession>
<dbReference type="InterPro" id="IPR036390">
    <property type="entry name" value="WH_DNA-bd_sf"/>
</dbReference>
<sequence length="299" mass="32335">MSNLGAINLNRLFVFVAVVEKGSLTAAAQKLGIAKTMVSTHMQRLEAELGVSLLIRTTRKITVTEAGQAFYAASCRALHDIDDAVAQASDGTTLPQGTLRVTAPVDYGADVITPLLISLQQRYPALRIELLCADRRVDLIAEGIDVAVRLGRMADSTHRAVRLGGYTKWLVASPRFLERHGVPQTLADLGAFPFISLSVLAQPLLFHFGGPRKQKQSVRFNEAFSTNTAHACRAAALAGGGLAMLTDFSISADVAAGRLVRVFPKWASPGSDIHAIFPTTRYVPSKVRVFIDEIKARKE</sequence>
<feature type="domain" description="HTH lysR-type" evidence="5">
    <location>
        <begin position="7"/>
        <end position="64"/>
    </location>
</feature>
<dbReference type="InterPro" id="IPR000847">
    <property type="entry name" value="LysR_HTH_N"/>
</dbReference>
<dbReference type="Proteomes" id="UP000295525">
    <property type="component" value="Unassembled WGS sequence"/>
</dbReference>
<dbReference type="Gene3D" id="3.40.190.290">
    <property type="match status" value="1"/>
</dbReference>
<gene>
    <name evidence="6" type="ORF">EDC26_1169</name>
</gene>
<dbReference type="CDD" id="cd08422">
    <property type="entry name" value="PBP2_CrgA_like"/>
    <property type="match status" value="1"/>
</dbReference>
<dbReference type="GO" id="GO:0043565">
    <property type="term" value="F:sequence-specific DNA binding"/>
    <property type="evidence" value="ECO:0007669"/>
    <property type="project" value="TreeGrafter"/>
</dbReference>
<comment type="caution">
    <text evidence="6">The sequence shown here is derived from an EMBL/GenBank/DDBJ whole genome shotgun (WGS) entry which is preliminary data.</text>
</comment>
<evidence type="ECO:0000256" key="2">
    <source>
        <dbReference type="ARBA" id="ARBA00023015"/>
    </source>
</evidence>
<dbReference type="PANTHER" id="PTHR30537:SF66">
    <property type="entry name" value="IRON-REGULATED VIRULENCE REGULATORY PROTEIN IRGB"/>
    <property type="match status" value="1"/>
</dbReference>
<evidence type="ECO:0000256" key="3">
    <source>
        <dbReference type="ARBA" id="ARBA00023125"/>
    </source>
</evidence>
<evidence type="ECO:0000259" key="5">
    <source>
        <dbReference type="PROSITE" id="PS50931"/>
    </source>
</evidence>
<dbReference type="AlphaFoldDB" id="A0A4R3LRD0"/>
<keyword evidence="2" id="KW-0805">Transcription regulation</keyword>
<dbReference type="SUPFAM" id="SSF53850">
    <property type="entry name" value="Periplasmic binding protein-like II"/>
    <property type="match status" value="1"/>
</dbReference>
<reference evidence="6 7" key="1">
    <citation type="submission" date="2019-03" db="EMBL/GenBank/DDBJ databases">
        <title>Genomic Encyclopedia of Type Strains, Phase IV (KMG-IV): sequencing the most valuable type-strain genomes for metagenomic binning, comparative biology and taxonomic classification.</title>
        <authorList>
            <person name="Goeker M."/>
        </authorList>
    </citation>
    <scope>NUCLEOTIDE SEQUENCE [LARGE SCALE GENOMIC DNA]</scope>
    <source>
        <strain evidence="6 7">DSM 24591</strain>
    </source>
</reference>
<keyword evidence="3" id="KW-0238">DNA-binding</keyword>
<dbReference type="SUPFAM" id="SSF46785">
    <property type="entry name" value="Winged helix' DNA-binding domain"/>
    <property type="match status" value="1"/>
</dbReference>
<name>A0A4R3LRD0_9BURK</name>
<evidence type="ECO:0000313" key="6">
    <source>
        <dbReference type="EMBL" id="TCT03042.1"/>
    </source>
</evidence>
<dbReference type="InterPro" id="IPR005119">
    <property type="entry name" value="LysR_subst-bd"/>
</dbReference>
<dbReference type="RefSeq" id="WP_132584594.1">
    <property type="nucleotide sequence ID" value="NZ_SMAJ01000016.1"/>
</dbReference>
<dbReference type="InterPro" id="IPR058163">
    <property type="entry name" value="LysR-type_TF_proteobact-type"/>
</dbReference>
<dbReference type="FunFam" id="1.10.10.10:FF:000001">
    <property type="entry name" value="LysR family transcriptional regulator"/>
    <property type="match status" value="1"/>
</dbReference>
<evidence type="ECO:0000256" key="1">
    <source>
        <dbReference type="ARBA" id="ARBA00009437"/>
    </source>
</evidence>
<protein>
    <submittedName>
        <fullName evidence="6">LysR family transcriptional regulator</fullName>
    </submittedName>
</protein>
<dbReference type="OrthoDB" id="9076738at2"/>
<evidence type="ECO:0000256" key="4">
    <source>
        <dbReference type="ARBA" id="ARBA00023163"/>
    </source>
</evidence>
<dbReference type="PANTHER" id="PTHR30537">
    <property type="entry name" value="HTH-TYPE TRANSCRIPTIONAL REGULATOR"/>
    <property type="match status" value="1"/>
</dbReference>
<comment type="similarity">
    <text evidence="1">Belongs to the LysR transcriptional regulatory family.</text>
</comment>
<proteinExistence type="inferred from homology"/>
<dbReference type="PROSITE" id="PS50931">
    <property type="entry name" value="HTH_LYSR"/>
    <property type="match status" value="1"/>
</dbReference>
<dbReference type="Pfam" id="PF03466">
    <property type="entry name" value="LysR_substrate"/>
    <property type="match status" value="1"/>
</dbReference>
<keyword evidence="4" id="KW-0804">Transcription</keyword>
<dbReference type="GO" id="GO:0006351">
    <property type="term" value="P:DNA-templated transcription"/>
    <property type="evidence" value="ECO:0007669"/>
    <property type="project" value="TreeGrafter"/>
</dbReference>
<keyword evidence="7" id="KW-1185">Reference proteome</keyword>
<dbReference type="Gene3D" id="1.10.10.10">
    <property type="entry name" value="Winged helix-like DNA-binding domain superfamily/Winged helix DNA-binding domain"/>
    <property type="match status" value="1"/>
</dbReference>
<evidence type="ECO:0000313" key="7">
    <source>
        <dbReference type="Proteomes" id="UP000295525"/>
    </source>
</evidence>